<accession>B0X061</accession>
<dbReference type="Proteomes" id="UP000002320">
    <property type="component" value="Unassembled WGS sequence"/>
</dbReference>
<sequence length="176" mass="20385">MALDDTKKKIGLCRSAGGPTGQESSPWQVEPKVNYMDARIKILEVYNDRRCWRTYWDHQQAGRRYNKQQLRRSFARWDTRSGDIVQEYDHHLGATDSNSRSLILEFLQLHTDTNGHPDASNGDPVLILDHRENITNSLPVPLAVLAEFNKGCNFMLDIPKLRPRWHHLSQTKQGHQ</sequence>
<dbReference type="VEuPathDB" id="VectorBase:CPIJ012742"/>
<protein>
    <submittedName>
        <fullName evidence="1 2">Pre-mRNA splicing factor prp17</fullName>
    </submittedName>
</protein>
<dbReference type="EnsemblMetazoa" id="CPIJ012742-RA">
    <property type="protein sequence ID" value="CPIJ012742-PA"/>
    <property type="gene ID" value="CPIJ012742"/>
</dbReference>
<proteinExistence type="predicted"/>
<dbReference type="EMBL" id="DS232229">
    <property type="protein sequence ID" value="EDS37936.1"/>
    <property type="molecule type" value="Genomic_DNA"/>
</dbReference>
<gene>
    <name evidence="2" type="primary">6045725</name>
    <name evidence="1" type="ORF">CpipJ_CPIJ012742</name>
</gene>
<reference evidence="1" key="1">
    <citation type="submission" date="2007-03" db="EMBL/GenBank/DDBJ databases">
        <title>Annotation of Culex pipiens quinquefasciatus.</title>
        <authorList>
            <consortium name="The Broad Institute Genome Sequencing Platform"/>
            <person name="Atkinson P.W."/>
            <person name="Hemingway J."/>
            <person name="Christensen B.M."/>
            <person name="Higgs S."/>
            <person name="Kodira C."/>
            <person name="Hannick L."/>
            <person name="Megy K."/>
            <person name="O'Leary S."/>
            <person name="Pearson M."/>
            <person name="Haas B.J."/>
            <person name="Mauceli E."/>
            <person name="Wortman J.R."/>
            <person name="Lee N.H."/>
            <person name="Guigo R."/>
            <person name="Stanke M."/>
            <person name="Alvarado L."/>
            <person name="Amedeo P."/>
            <person name="Antoine C.H."/>
            <person name="Arensburger P."/>
            <person name="Bidwell S.L."/>
            <person name="Crawford M."/>
            <person name="Camaro F."/>
            <person name="Devon K."/>
            <person name="Engels R."/>
            <person name="Hammond M."/>
            <person name="Howarth C."/>
            <person name="Koehrsen M."/>
            <person name="Lawson D."/>
            <person name="Montgomery P."/>
            <person name="Nene V."/>
            <person name="Nusbaum C."/>
            <person name="Puiu D."/>
            <person name="Romero-Severson J."/>
            <person name="Severson D.W."/>
            <person name="Shumway M."/>
            <person name="Sisk P."/>
            <person name="Stolte C."/>
            <person name="Zeng Q."/>
            <person name="Eisenstadt E."/>
            <person name="Fraser-Liggett C."/>
            <person name="Strausberg R."/>
            <person name="Galagan J."/>
            <person name="Birren B."/>
            <person name="Collins F.H."/>
        </authorList>
    </citation>
    <scope>NUCLEOTIDE SEQUENCE [LARGE SCALE GENOMIC DNA]</scope>
    <source>
        <strain evidence="1">JHB</strain>
    </source>
</reference>
<evidence type="ECO:0000313" key="2">
    <source>
        <dbReference type="EnsemblMetazoa" id="CPIJ012742-PA"/>
    </source>
</evidence>
<dbReference type="HOGENOM" id="CLU_1526685_0_0_1"/>
<name>B0X061_CULQU</name>
<organism>
    <name type="scientific">Culex quinquefasciatus</name>
    <name type="common">Southern house mosquito</name>
    <name type="synonym">Culex pungens</name>
    <dbReference type="NCBI Taxonomy" id="7176"/>
    <lineage>
        <taxon>Eukaryota</taxon>
        <taxon>Metazoa</taxon>
        <taxon>Ecdysozoa</taxon>
        <taxon>Arthropoda</taxon>
        <taxon>Hexapoda</taxon>
        <taxon>Insecta</taxon>
        <taxon>Pterygota</taxon>
        <taxon>Neoptera</taxon>
        <taxon>Endopterygota</taxon>
        <taxon>Diptera</taxon>
        <taxon>Nematocera</taxon>
        <taxon>Culicoidea</taxon>
        <taxon>Culicidae</taxon>
        <taxon>Culicinae</taxon>
        <taxon>Culicini</taxon>
        <taxon>Culex</taxon>
        <taxon>Culex</taxon>
    </lineage>
</organism>
<evidence type="ECO:0000313" key="3">
    <source>
        <dbReference type="Proteomes" id="UP000002320"/>
    </source>
</evidence>
<keyword evidence="3" id="KW-1185">Reference proteome</keyword>
<reference evidence="2" key="2">
    <citation type="submission" date="2021-02" db="UniProtKB">
        <authorList>
            <consortium name="EnsemblMetazoa"/>
        </authorList>
    </citation>
    <scope>IDENTIFICATION</scope>
    <source>
        <strain evidence="2">JHB</strain>
    </source>
</reference>
<dbReference type="KEGG" id="cqu:CpipJ_CPIJ012742"/>
<dbReference type="InParanoid" id="B0X061"/>
<dbReference type="AlphaFoldDB" id="B0X061"/>
<evidence type="ECO:0000313" key="1">
    <source>
        <dbReference type="EMBL" id="EDS37936.1"/>
    </source>
</evidence>